<evidence type="ECO:0000256" key="6">
    <source>
        <dbReference type="ARBA" id="ARBA00022840"/>
    </source>
</evidence>
<dbReference type="EMBL" id="SNRW01006918">
    <property type="protein sequence ID" value="KAA6382191.1"/>
    <property type="molecule type" value="Genomic_DNA"/>
</dbReference>
<dbReference type="Pfam" id="PF00069">
    <property type="entry name" value="Pkinase"/>
    <property type="match status" value="1"/>
</dbReference>
<dbReference type="GO" id="GO:0005524">
    <property type="term" value="F:ATP binding"/>
    <property type="evidence" value="ECO:0007669"/>
    <property type="project" value="UniProtKB-KW"/>
</dbReference>
<dbReference type="SUPFAM" id="SSF56112">
    <property type="entry name" value="Protein kinase-like (PK-like)"/>
    <property type="match status" value="1"/>
</dbReference>
<dbReference type="EC" id="2.7.11.1" evidence="1"/>
<proteinExistence type="predicted"/>
<dbReference type="GO" id="GO:0005634">
    <property type="term" value="C:nucleus"/>
    <property type="evidence" value="ECO:0007669"/>
    <property type="project" value="TreeGrafter"/>
</dbReference>
<dbReference type="InterPro" id="IPR045216">
    <property type="entry name" value="CK2_alpha"/>
</dbReference>
<evidence type="ECO:0000259" key="9">
    <source>
        <dbReference type="PROSITE" id="PS50011"/>
    </source>
</evidence>
<dbReference type="GO" id="GO:0051726">
    <property type="term" value="P:regulation of cell cycle"/>
    <property type="evidence" value="ECO:0007669"/>
    <property type="project" value="TreeGrafter"/>
</dbReference>
<evidence type="ECO:0000256" key="8">
    <source>
        <dbReference type="ARBA" id="ARBA00048679"/>
    </source>
</evidence>
<accession>A0A5J4VHW2</accession>
<dbReference type="InterPro" id="IPR000719">
    <property type="entry name" value="Prot_kinase_dom"/>
</dbReference>
<dbReference type="SMART" id="SM00220">
    <property type="entry name" value="S_TKc"/>
    <property type="match status" value="1"/>
</dbReference>
<comment type="catalytic activity">
    <reaction evidence="7">
        <text>L-threonyl-[protein] + ATP = O-phospho-L-threonyl-[protein] + ADP + H(+)</text>
        <dbReference type="Rhea" id="RHEA:46608"/>
        <dbReference type="Rhea" id="RHEA-COMP:11060"/>
        <dbReference type="Rhea" id="RHEA-COMP:11605"/>
        <dbReference type="ChEBI" id="CHEBI:15378"/>
        <dbReference type="ChEBI" id="CHEBI:30013"/>
        <dbReference type="ChEBI" id="CHEBI:30616"/>
        <dbReference type="ChEBI" id="CHEBI:61977"/>
        <dbReference type="ChEBI" id="CHEBI:456216"/>
        <dbReference type="EC" id="2.7.11.1"/>
    </reaction>
</comment>
<keyword evidence="6" id="KW-0067">ATP-binding</keyword>
<comment type="catalytic activity">
    <reaction evidence="8">
        <text>L-seryl-[protein] + ATP = O-phospho-L-seryl-[protein] + ADP + H(+)</text>
        <dbReference type="Rhea" id="RHEA:17989"/>
        <dbReference type="Rhea" id="RHEA-COMP:9863"/>
        <dbReference type="Rhea" id="RHEA-COMP:11604"/>
        <dbReference type="ChEBI" id="CHEBI:15378"/>
        <dbReference type="ChEBI" id="CHEBI:29999"/>
        <dbReference type="ChEBI" id="CHEBI:30616"/>
        <dbReference type="ChEBI" id="CHEBI:83421"/>
        <dbReference type="ChEBI" id="CHEBI:456216"/>
        <dbReference type="EC" id="2.7.11.1"/>
    </reaction>
</comment>
<keyword evidence="5" id="KW-0418">Kinase</keyword>
<dbReference type="Proteomes" id="UP000324800">
    <property type="component" value="Unassembled WGS sequence"/>
</dbReference>
<evidence type="ECO:0000256" key="3">
    <source>
        <dbReference type="ARBA" id="ARBA00022679"/>
    </source>
</evidence>
<dbReference type="PROSITE" id="PS50011">
    <property type="entry name" value="PROTEIN_KINASE_DOM"/>
    <property type="match status" value="1"/>
</dbReference>
<evidence type="ECO:0000256" key="4">
    <source>
        <dbReference type="ARBA" id="ARBA00022741"/>
    </source>
</evidence>
<dbReference type="PROSITE" id="PS00108">
    <property type="entry name" value="PROTEIN_KINASE_ST"/>
    <property type="match status" value="1"/>
</dbReference>
<evidence type="ECO:0000256" key="1">
    <source>
        <dbReference type="ARBA" id="ARBA00012513"/>
    </source>
</evidence>
<feature type="domain" description="Protein kinase" evidence="9">
    <location>
        <begin position="1"/>
        <end position="407"/>
    </location>
</feature>
<dbReference type="Gene3D" id="1.10.510.10">
    <property type="entry name" value="Transferase(Phosphotransferase) domain 1"/>
    <property type="match status" value="2"/>
</dbReference>
<evidence type="ECO:0000256" key="7">
    <source>
        <dbReference type="ARBA" id="ARBA00047899"/>
    </source>
</evidence>
<dbReference type="PANTHER" id="PTHR24054:SF0">
    <property type="entry name" value="CASEIN KINASE II SUBUNIT ALPHA"/>
    <property type="match status" value="1"/>
</dbReference>
<dbReference type="InterPro" id="IPR008271">
    <property type="entry name" value="Ser/Thr_kinase_AS"/>
</dbReference>
<comment type="caution">
    <text evidence="10">The sequence shown here is derived from an EMBL/GenBank/DDBJ whole genome shotgun (WGS) entry which is preliminary data.</text>
</comment>
<evidence type="ECO:0000256" key="5">
    <source>
        <dbReference type="ARBA" id="ARBA00022777"/>
    </source>
</evidence>
<evidence type="ECO:0000256" key="2">
    <source>
        <dbReference type="ARBA" id="ARBA00022527"/>
    </source>
</evidence>
<dbReference type="GO" id="GO:0005956">
    <property type="term" value="C:protein kinase CK2 complex"/>
    <property type="evidence" value="ECO:0007669"/>
    <property type="project" value="TreeGrafter"/>
</dbReference>
<gene>
    <name evidence="10" type="ORF">EZS28_022284</name>
</gene>
<dbReference type="OrthoDB" id="10020333at2759"/>
<evidence type="ECO:0000313" key="10">
    <source>
        <dbReference type="EMBL" id="KAA6382191.1"/>
    </source>
</evidence>
<reference evidence="10 11" key="1">
    <citation type="submission" date="2019-03" db="EMBL/GenBank/DDBJ databases">
        <title>Single cell metagenomics reveals metabolic interactions within the superorganism composed of flagellate Streblomastix strix and complex community of Bacteroidetes bacteria on its surface.</title>
        <authorList>
            <person name="Treitli S.C."/>
            <person name="Kolisko M."/>
            <person name="Husnik F."/>
            <person name="Keeling P."/>
            <person name="Hampl V."/>
        </authorList>
    </citation>
    <scope>NUCLEOTIDE SEQUENCE [LARGE SCALE GENOMIC DNA]</scope>
    <source>
        <strain evidence="10">ST1C</strain>
    </source>
</reference>
<keyword evidence="3" id="KW-0808">Transferase</keyword>
<dbReference type="InterPro" id="IPR011009">
    <property type="entry name" value="Kinase-like_dom_sf"/>
</dbReference>
<keyword evidence="4" id="KW-0547">Nucleotide-binding</keyword>
<organism evidence="10 11">
    <name type="scientific">Streblomastix strix</name>
    <dbReference type="NCBI Taxonomy" id="222440"/>
    <lineage>
        <taxon>Eukaryota</taxon>
        <taxon>Metamonada</taxon>
        <taxon>Preaxostyla</taxon>
        <taxon>Oxymonadida</taxon>
        <taxon>Streblomastigidae</taxon>
        <taxon>Streblomastix</taxon>
    </lineage>
</organism>
<dbReference type="GO" id="GO:0005829">
    <property type="term" value="C:cytosol"/>
    <property type="evidence" value="ECO:0007669"/>
    <property type="project" value="TreeGrafter"/>
</dbReference>
<keyword evidence="2" id="KW-0723">Serine/threonine-protein kinase</keyword>
<name>A0A5J4VHW2_9EUKA</name>
<sequence length="424" mass="49953">MPNEDLLEIKGENITQMNETQTNETQTNETQKSGAQDFRDLYPELSINDVRFYFYQLLIALEYAHEHGVMHRDVKPQNILFDFSQKKLTLIDWGLSECFTKRINQKSSIQKMLSSTPWEVCAGCFTKKDECITEMSAFVMSRHYKAPELLLNMKNYDQSVDIWGAGLVLTSMFQLRDTFGINLNWSEDELNKIKEVNKQIEDNQTNNEIKNQIQINDGTNMTYNAYIDGHYWINVQQNRNQLREEQKNLNESMRKRFPTPNKQVRQPLTLITGIEWPEQLRSEMKHIGSKPIQDFINKYKIDYDLAQTLIGNNTQDNKSYQKEKRKIVHMEYSFTNETWLTICLHHALWRSQSNNSNSTLTQQEIDREERSNSFHFCKDGLELLDQLLLVDFQKRIPIHKAMQHKFFDPVRDALKSRIQNSGGK</sequence>
<dbReference type="GO" id="GO:0004674">
    <property type="term" value="F:protein serine/threonine kinase activity"/>
    <property type="evidence" value="ECO:0007669"/>
    <property type="project" value="UniProtKB-KW"/>
</dbReference>
<evidence type="ECO:0000313" key="11">
    <source>
        <dbReference type="Proteomes" id="UP000324800"/>
    </source>
</evidence>
<protein>
    <recommendedName>
        <fullName evidence="1">non-specific serine/threonine protein kinase</fullName>
        <ecNumber evidence="1">2.7.11.1</ecNumber>
    </recommendedName>
</protein>
<dbReference type="AlphaFoldDB" id="A0A5J4VHW2"/>
<dbReference type="PANTHER" id="PTHR24054">
    <property type="entry name" value="CASEIN KINASE II SUBUNIT ALPHA"/>
    <property type="match status" value="1"/>
</dbReference>